<name>A0A0V1DKF9_TRIPS</name>
<protein>
    <submittedName>
        <fullName evidence="1">Uncharacterized protein</fullName>
    </submittedName>
</protein>
<organism evidence="1 2">
    <name type="scientific">Trichinella pseudospiralis</name>
    <name type="common">Parasitic roundworm</name>
    <dbReference type="NCBI Taxonomy" id="6337"/>
    <lineage>
        <taxon>Eukaryota</taxon>
        <taxon>Metazoa</taxon>
        <taxon>Ecdysozoa</taxon>
        <taxon>Nematoda</taxon>
        <taxon>Enoplea</taxon>
        <taxon>Dorylaimia</taxon>
        <taxon>Trichinellida</taxon>
        <taxon>Trichinellidae</taxon>
        <taxon>Trichinella</taxon>
    </lineage>
</organism>
<reference evidence="1 2" key="1">
    <citation type="submission" date="2015-01" db="EMBL/GenBank/DDBJ databases">
        <title>Evolution of Trichinella species and genotypes.</title>
        <authorList>
            <person name="Korhonen P.K."/>
            <person name="Edoardo P."/>
            <person name="Giuseppe L.R."/>
            <person name="Gasser R.B."/>
        </authorList>
    </citation>
    <scope>NUCLEOTIDE SEQUENCE [LARGE SCALE GENOMIC DNA]</scope>
    <source>
        <strain evidence="1">ISS13</strain>
    </source>
</reference>
<accession>A0A0V1DKF9</accession>
<dbReference type="EMBL" id="JYDR01002778">
    <property type="protein sequence ID" value="KRY62023.1"/>
    <property type="molecule type" value="Genomic_DNA"/>
</dbReference>
<gene>
    <name evidence="1" type="ORF">T4A_3504</name>
</gene>
<sequence>MTLGGSTHLIHPRRIGHSDPPETIYNSSLLNYRITPTYIFE</sequence>
<proteinExistence type="predicted"/>
<evidence type="ECO:0000313" key="2">
    <source>
        <dbReference type="Proteomes" id="UP000054632"/>
    </source>
</evidence>
<dbReference type="Proteomes" id="UP000054632">
    <property type="component" value="Unassembled WGS sequence"/>
</dbReference>
<comment type="caution">
    <text evidence="1">The sequence shown here is derived from an EMBL/GenBank/DDBJ whole genome shotgun (WGS) entry which is preliminary data.</text>
</comment>
<evidence type="ECO:0000313" key="1">
    <source>
        <dbReference type="EMBL" id="KRY62023.1"/>
    </source>
</evidence>
<dbReference type="AlphaFoldDB" id="A0A0V1DKF9"/>